<keyword evidence="2" id="KW-0378">Hydrolase</keyword>
<dbReference type="SUPFAM" id="SSF52540">
    <property type="entry name" value="P-loop containing nucleoside triphosphate hydrolases"/>
    <property type="match status" value="1"/>
</dbReference>
<dbReference type="InterPro" id="IPR041679">
    <property type="entry name" value="DNA2/NAM7-like_C"/>
</dbReference>
<feature type="domain" description="DNA2/NAM7 helicase-like C-terminal" evidence="5">
    <location>
        <begin position="6"/>
        <end position="129"/>
    </location>
</feature>
<evidence type="ECO:0000313" key="7">
    <source>
        <dbReference type="Proteomes" id="UP000538031"/>
    </source>
</evidence>
<keyword evidence="4" id="KW-0067">ATP-binding</keyword>
<dbReference type="PANTHER" id="PTHR43788:SF8">
    <property type="entry name" value="DNA-BINDING PROTEIN SMUBP-2"/>
    <property type="match status" value="1"/>
</dbReference>
<organism evidence="6 7">
    <name type="scientific">Methanothermobacter thermautotrophicus</name>
    <name type="common">Methanobacterium thermoformicicum</name>
    <dbReference type="NCBI Taxonomy" id="145262"/>
    <lineage>
        <taxon>Archaea</taxon>
        <taxon>Methanobacteriati</taxon>
        <taxon>Methanobacteriota</taxon>
        <taxon>Methanomada group</taxon>
        <taxon>Methanobacteria</taxon>
        <taxon>Methanobacteriales</taxon>
        <taxon>Methanobacteriaceae</taxon>
        <taxon>Methanothermobacter</taxon>
    </lineage>
</organism>
<evidence type="ECO:0000256" key="3">
    <source>
        <dbReference type="ARBA" id="ARBA00022806"/>
    </source>
</evidence>
<dbReference type="GO" id="GO:0005524">
    <property type="term" value="F:ATP binding"/>
    <property type="evidence" value="ECO:0007669"/>
    <property type="project" value="UniProtKB-KW"/>
</dbReference>
<dbReference type="InterPro" id="IPR050534">
    <property type="entry name" value="Coronavir_polyprotein_1ab"/>
</dbReference>
<dbReference type="Gene3D" id="3.40.50.300">
    <property type="entry name" value="P-loop containing nucleotide triphosphate hydrolases"/>
    <property type="match status" value="1"/>
</dbReference>
<evidence type="ECO:0000256" key="2">
    <source>
        <dbReference type="ARBA" id="ARBA00022801"/>
    </source>
</evidence>
<evidence type="ECO:0000313" key="6">
    <source>
        <dbReference type="EMBL" id="HIH65061.1"/>
    </source>
</evidence>
<evidence type="ECO:0000256" key="1">
    <source>
        <dbReference type="ARBA" id="ARBA00022741"/>
    </source>
</evidence>
<gene>
    <name evidence="6" type="ORF">HA285_05635</name>
</gene>
<dbReference type="CDD" id="cd18808">
    <property type="entry name" value="SF1_C_Upf1"/>
    <property type="match status" value="1"/>
</dbReference>
<accession>A0A7J4MWD0</accession>
<dbReference type="Pfam" id="PF13087">
    <property type="entry name" value="AAA_12"/>
    <property type="match status" value="1"/>
</dbReference>
<comment type="caution">
    <text evidence="6">The sequence shown here is derived from an EMBL/GenBank/DDBJ whole genome shotgun (WGS) entry which is preliminary data.</text>
</comment>
<dbReference type="PANTHER" id="PTHR43788">
    <property type="entry name" value="DNA2/NAM7 HELICASE FAMILY MEMBER"/>
    <property type="match status" value="1"/>
</dbReference>
<keyword evidence="3 6" id="KW-0347">Helicase</keyword>
<protein>
    <submittedName>
        <fullName evidence="6">IGHMBP2 family helicase</fullName>
    </submittedName>
</protein>
<proteinExistence type="predicted"/>
<keyword evidence="1" id="KW-0547">Nucleotide-binding</keyword>
<reference evidence="7" key="1">
    <citation type="journal article" date="2020" name="bioRxiv">
        <title>A rank-normalized archaeal taxonomy based on genome phylogeny resolves widespread incomplete and uneven classifications.</title>
        <authorList>
            <person name="Rinke C."/>
            <person name="Chuvochina M."/>
            <person name="Mussig A.J."/>
            <person name="Chaumeil P.-A."/>
            <person name="Waite D.W."/>
            <person name="Whitman W.B."/>
            <person name="Parks D.H."/>
            <person name="Hugenholtz P."/>
        </authorList>
    </citation>
    <scope>NUCLEOTIDE SEQUENCE [LARGE SCALE GENOMIC DNA]</scope>
</reference>
<dbReference type="InterPro" id="IPR027417">
    <property type="entry name" value="P-loop_NTPase"/>
</dbReference>
<sequence>KLADPDPVLFIDTSGLDGCERRLKGSTSIQNPLEADLAVIISRSLMRMGVKPEEIGIITPYDDQVDLISSMIDVEVNSVDGFQGREKDVIIISMVRSNRNGSIGFLKDLRRLNVSLTRARRKLIIIGDSRTLSAHPSYRRLTEFCRKRGFLDEPGLDEVMKWGAS</sequence>
<dbReference type="Proteomes" id="UP000538031">
    <property type="component" value="Unassembled WGS sequence"/>
</dbReference>
<dbReference type="GO" id="GO:0043139">
    <property type="term" value="F:5'-3' DNA helicase activity"/>
    <property type="evidence" value="ECO:0007669"/>
    <property type="project" value="TreeGrafter"/>
</dbReference>
<evidence type="ECO:0000259" key="5">
    <source>
        <dbReference type="Pfam" id="PF13087"/>
    </source>
</evidence>
<dbReference type="GO" id="GO:0016787">
    <property type="term" value="F:hydrolase activity"/>
    <property type="evidence" value="ECO:0007669"/>
    <property type="project" value="UniProtKB-KW"/>
</dbReference>
<dbReference type="InterPro" id="IPR047187">
    <property type="entry name" value="SF1_C_Upf1"/>
</dbReference>
<dbReference type="FunFam" id="3.40.50.300:FF:000326">
    <property type="entry name" value="P-loop containing nucleoside triphosphate hydrolase"/>
    <property type="match status" value="1"/>
</dbReference>
<dbReference type="AlphaFoldDB" id="A0A7J4MWD0"/>
<evidence type="ECO:0000256" key="4">
    <source>
        <dbReference type="ARBA" id="ARBA00022840"/>
    </source>
</evidence>
<dbReference type="EMBL" id="DUHT01000061">
    <property type="protein sequence ID" value="HIH65061.1"/>
    <property type="molecule type" value="Genomic_DNA"/>
</dbReference>
<dbReference type="GO" id="GO:0005694">
    <property type="term" value="C:chromosome"/>
    <property type="evidence" value="ECO:0007669"/>
    <property type="project" value="UniProtKB-ARBA"/>
</dbReference>
<feature type="non-terminal residue" evidence="6">
    <location>
        <position position="1"/>
    </location>
</feature>
<name>A0A7J4MWD0_METTF</name>